<feature type="region of interest" description="Disordered" evidence="7">
    <location>
        <begin position="1"/>
        <end position="45"/>
    </location>
</feature>
<dbReference type="Gene3D" id="2.70.160.11">
    <property type="entry name" value="Hnrnp arginine n-methyltransferase1"/>
    <property type="match status" value="1"/>
</dbReference>
<keyword evidence="1 6" id="KW-0489">Methyltransferase</keyword>
<dbReference type="Gene3D" id="3.40.50.150">
    <property type="entry name" value="Vaccinia Virus protein VP39"/>
    <property type="match status" value="1"/>
</dbReference>
<dbReference type="GO" id="GO:0035242">
    <property type="term" value="F:protein-arginine omega-N asymmetric methyltransferase activity"/>
    <property type="evidence" value="ECO:0007669"/>
    <property type="project" value="UniProtKB-EC"/>
</dbReference>
<dbReference type="OrthoDB" id="7848332at2759"/>
<dbReference type="InterPro" id="IPR055135">
    <property type="entry name" value="PRMT_dom"/>
</dbReference>
<dbReference type="FunFam" id="3.40.50.150:FF:000016">
    <property type="entry name" value="Protein arginine N-methyltransferase 6"/>
    <property type="match status" value="1"/>
</dbReference>
<protein>
    <submittedName>
        <fullName evidence="11">Probable protein arginine N-methyltransferase 3</fullName>
    </submittedName>
</protein>
<dbReference type="Pfam" id="PF13649">
    <property type="entry name" value="Methyltransf_25"/>
    <property type="match status" value="1"/>
</dbReference>
<evidence type="ECO:0000313" key="10">
    <source>
        <dbReference type="Proteomes" id="UP000827889"/>
    </source>
</evidence>
<evidence type="ECO:0000313" key="11">
    <source>
        <dbReference type="RefSeq" id="XP_030532232.1"/>
    </source>
</evidence>
<dbReference type="InterPro" id="IPR025799">
    <property type="entry name" value="Arg_MeTrfase"/>
</dbReference>
<evidence type="ECO:0000256" key="4">
    <source>
        <dbReference type="ARBA" id="ARBA00047384"/>
    </source>
</evidence>
<evidence type="ECO:0000259" key="8">
    <source>
        <dbReference type="Pfam" id="PF13649"/>
    </source>
</evidence>
<feature type="compositionally biased region" description="Basic and acidic residues" evidence="7">
    <location>
        <begin position="204"/>
        <end position="213"/>
    </location>
</feature>
<dbReference type="PANTHER" id="PTHR11006:SF89">
    <property type="entry name" value="PROTEIN ARGININE N-METHYLTRANSFERASE 3-RELATED"/>
    <property type="match status" value="1"/>
</dbReference>
<evidence type="ECO:0000256" key="2">
    <source>
        <dbReference type="ARBA" id="ARBA00022679"/>
    </source>
</evidence>
<dbReference type="SUPFAM" id="SSF57667">
    <property type="entry name" value="beta-beta-alpha zinc fingers"/>
    <property type="match status" value="1"/>
</dbReference>
<dbReference type="RefSeq" id="XP_030532232.1">
    <property type="nucleotide sequence ID" value="XM_030676372.2"/>
</dbReference>
<evidence type="ECO:0000259" key="9">
    <source>
        <dbReference type="Pfam" id="PF22528"/>
    </source>
</evidence>
<dbReference type="CDD" id="cd02440">
    <property type="entry name" value="AdoMet_MTases"/>
    <property type="match status" value="1"/>
</dbReference>
<name>A0A8B8PCA5_9MYRT</name>
<evidence type="ECO:0000256" key="3">
    <source>
        <dbReference type="ARBA" id="ARBA00022691"/>
    </source>
</evidence>
<proteinExistence type="predicted"/>
<keyword evidence="10" id="KW-1185">Reference proteome</keyword>
<evidence type="ECO:0000256" key="1">
    <source>
        <dbReference type="ARBA" id="ARBA00022603"/>
    </source>
</evidence>
<keyword evidence="2 6" id="KW-0808">Transferase</keyword>
<dbReference type="GO" id="GO:0032259">
    <property type="term" value="P:methylation"/>
    <property type="evidence" value="ECO:0007669"/>
    <property type="project" value="UniProtKB-KW"/>
</dbReference>
<evidence type="ECO:0000256" key="6">
    <source>
        <dbReference type="PROSITE-ProRule" id="PRU01015"/>
    </source>
</evidence>
<evidence type="ECO:0000256" key="5">
    <source>
        <dbReference type="ARBA" id="ARBA00049303"/>
    </source>
</evidence>
<dbReference type="InterPro" id="IPR029063">
    <property type="entry name" value="SAM-dependent_MTases_sf"/>
</dbReference>
<comment type="catalytic activity">
    <reaction evidence="5">
        <text>L-arginyl-[protein] + S-adenosyl-L-methionine = N(omega)-methyl-L-arginyl-[protein] + S-adenosyl-L-homocysteine + H(+)</text>
        <dbReference type="Rhea" id="RHEA:48100"/>
        <dbReference type="Rhea" id="RHEA-COMP:10532"/>
        <dbReference type="Rhea" id="RHEA-COMP:11990"/>
        <dbReference type="ChEBI" id="CHEBI:15378"/>
        <dbReference type="ChEBI" id="CHEBI:29965"/>
        <dbReference type="ChEBI" id="CHEBI:57856"/>
        <dbReference type="ChEBI" id="CHEBI:59789"/>
        <dbReference type="ChEBI" id="CHEBI:65280"/>
    </reaction>
    <physiologicalReaction direction="left-to-right" evidence="5">
        <dbReference type="Rhea" id="RHEA:48101"/>
    </physiologicalReaction>
</comment>
<sequence>MASSPDQEPANLERYESVEDSEDDEEGGEELGGWTTDVEDEDDDEESNSSFLCLFCETMYGSCASLFDHCSSAHHFDFHGIRKALGLDFYGSVKLVNYVRSQVAKNRCWCCGLECISNQDLLNHSHEANSLEDIKLHIDDDKYLNPFLQEDPLLYSFDEDEVGEDDSSTLVDKEELLKDLGELLERFSLNFELSVDKAASISEPTKEGGRRDVASTSNSKTEIAGSMNSGNPSNGATFLQKETGGDLNLRAEVGSSNGMYEDGQGGNCLKRRTANIVRTVNENYFGAYSSFGIHREMISDKVRMDAYSQAILRNPSLLSGAVVMDVGCGTGILSLFAAQAGASKVIAVEASEKMAGVANQIAKDNGLWRSGRPDGCDDSCKGVVEVVHSMVEELDKSIQIQPHSVDVLISEWMGYCLLYESMLNSVLYARDRWLKPGGAILPDTATIFAAGFGKGATSIPFWEDVYGFSMSCIGKEIVEDAARYPIVDVVNDGDLVTDAVVLQAFDLVTMKPDEVDFTSNIEIAPKLAGLADKEGKPTWCYGVVLWFETGFTSRFCKDFPAVLSTSPSTPKTHWSQTILTFREPIAMSSKRPRADGLAPVGSDARPAHKIRLRISIARAPEHRSIDISLEAVGIDLDGRKRSWPVQIFNLC</sequence>
<dbReference type="PROSITE" id="PS51678">
    <property type="entry name" value="SAM_MT_PRMT"/>
    <property type="match status" value="1"/>
</dbReference>
<feature type="domain" description="Protein arginine N-methyltransferase" evidence="9">
    <location>
        <begin position="443"/>
        <end position="588"/>
    </location>
</feature>
<dbReference type="Proteomes" id="UP000827889">
    <property type="component" value="Chromosome 5"/>
</dbReference>
<dbReference type="InterPro" id="IPR041698">
    <property type="entry name" value="Methyltransf_25"/>
</dbReference>
<dbReference type="AlphaFoldDB" id="A0A8B8PCA5"/>
<accession>A0A8B8PCA5</accession>
<dbReference type="SUPFAM" id="SSF53335">
    <property type="entry name" value="S-adenosyl-L-methionine-dependent methyltransferases"/>
    <property type="match status" value="1"/>
</dbReference>
<dbReference type="GO" id="GO:0005634">
    <property type="term" value="C:nucleus"/>
    <property type="evidence" value="ECO:0007669"/>
    <property type="project" value="TreeGrafter"/>
</dbReference>
<dbReference type="KEGG" id="rarg:115742225"/>
<feature type="compositionally biased region" description="Acidic residues" evidence="7">
    <location>
        <begin position="18"/>
        <end position="29"/>
    </location>
</feature>
<dbReference type="GO" id="GO:0042054">
    <property type="term" value="F:histone methyltransferase activity"/>
    <property type="evidence" value="ECO:0007669"/>
    <property type="project" value="TreeGrafter"/>
</dbReference>
<feature type="compositionally biased region" description="Polar residues" evidence="7">
    <location>
        <begin position="214"/>
        <end position="236"/>
    </location>
</feature>
<feature type="region of interest" description="Disordered" evidence="7">
    <location>
        <begin position="202"/>
        <end position="236"/>
    </location>
</feature>
<dbReference type="PANTHER" id="PTHR11006">
    <property type="entry name" value="PROTEIN ARGININE N-METHYLTRANSFERASE"/>
    <property type="match status" value="1"/>
</dbReference>
<dbReference type="GeneID" id="115742225"/>
<gene>
    <name evidence="11" type="primary">LOC115742225</name>
</gene>
<organism evidence="10 11">
    <name type="scientific">Rhodamnia argentea</name>
    <dbReference type="NCBI Taxonomy" id="178133"/>
    <lineage>
        <taxon>Eukaryota</taxon>
        <taxon>Viridiplantae</taxon>
        <taxon>Streptophyta</taxon>
        <taxon>Embryophyta</taxon>
        <taxon>Tracheophyta</taxon>
        <taxon>Spermatophyta</taxon>
        <taxon>Magnoliopsida</taxon>
        <taxon>eudicotyledons</taxon>
        <taxon>Gunneridae</taxon>
        <taxon>Pentapetalae</taxon>
        <taxon>rosids</taxon>
        <taxon>malvids</taxon>
        <taxon>Myrtales</taxon>
        <taxon>Myrtaceae</taxon>
        <taxon>Myrtoideae</taxon>
        <taxon>Myrteae</taxon>
        <taxon>Australasian group</taxon>
        <taxon>Rhodamnia</taxon>
    </lineage>
</organism>
<keyword evidence="3 6" id="KW-0949">S-adenosyl-L-methionine</keyword>
<evidence type="ECO:0000256" key="7">
    <source>
        <dbReference type="SAM" id="MobiDB-lite"/>
    </source>
</evidence>
<reference evidence="11" key="1">
    <citation type="submission" date="2025-08" db="UniProtKB">
        <authorList>
            <consortium name="RefSeq"/>
        </authorList>
    </citation>
    <scope>IDENTIFICATION</scope>
    <source>
        <tissue evidence="11">Leaf</tissue>
    </source>
</reference>
<comment type="catalytic activity">
    <reaction evidence="4">
        <text>L-arginyl-[protein] + 2 S-adenosyl-L-methionine = N(omega),N(omega)-dimethyl-L-arginyl-[protein] + 2 S-adenosyl-L-homocysteine + 2 H(+)</text>
        <dbReference type="Rhea" id="RHEA:48096"/>
        <dbReference type="Rhea" id="RHEA-COMP:10532"/>
        <dbReference type="Rhea" id="RHEA-COMP:11991"/>
        <dbReference type="ChEBI" id="CHEBI:15378"/>
        <dbReference type="ChEBI" id="CHEBI:29965"/>
        <dbReference type="ChEBI" id="CHEBI:57856"/>
        <dbReference type="ChEBI" id="CHEBI:59789"/>
        <dbReference type="ChEBI" id="CHEBI:61897"/>
        <dbReference type="EC" id="2.1.1.319"/>
    </reaction>
    <physiologicalReaction direction="left-to-right" evidence="4">
        <dbReference type="Rhea" id="RHEA:48097"/>
    </physiologicalReaction>
</comment>
<dbReference type="Pfam" id="PF22528">
    <property type="entry name" value="PRMT_C"/>
    <property type="match status" value="1"/>
</dbReference>
<feature type="domain" description="Methyltransferase" evidence="8">
    <location>
        <begin position="323"/>
        <end position="438"/>
    </location>
</feature>
<dbReference type="InterPro" id="IPR036236">
    <property type="entry name" value="Znf_C2H2_sf"/>
</dbReference>